<keyword evidence="3" id="KW-1185">Reference proteome</keyword>
<sequence>MNKNDINLFKEYQDQNNPNLGKGSPTGSYHSGIFIVLVIIGVGLRLNKMFNLVQHSINQLFRCRMVFCIDAN</sequence>
<accession>A0A2T5C580</accession>
<protein>
    <submittedName>
        <fullName evidence="2">Uncharacterized protein</fullName>
    </submittedName>
</protein>
<organism evidence="2 3">
    <name type="scientific">Mangrovibacterium marinum</name>
    <dbReference type="NCBI Taxonomy" id="1639118"/>
    <lineage>
        <taxon>Bacteria</taxon>
        <taxon>Pseudomonadati</taxon>
        <taxon>Bacteroidota</taxon>
        <taxon>Bacteroidia</taxon>
        <taxon>Marinilabiliales</taxon>
        <taxon>Prolixibacteraceae</taxon>
        <taxon>Mangrovibacterium</taxon>
    </lineage>
</organism>
<feature type="transmembrane region" description="Helical" evidence="1">
    <location>
        <begin position="27"/>
        <end position="46"/>
    </location>
</feature>
<dbReference type="Proteomes" id="UP000243525">
    <property type="component" value="Unassembled WGS sequence"/>
</dbReference>
<evidence type="ECO:0000313" key="2">
    <source>
        <dbReference type="EMBL" id="PTN10054.1"/>
    </source>
</evidence>
<proteinExistence type="predicted"/>
<dbReference type="EMBL" id="QAAD01000002">
    <property type="protein sequence ID" value="PTN10054.1"/>
    <property type="molecule type" value="Genomic_DNA"/>
</dbReference>
<dbReference type="AlphaFoldDB" id="A0A2T5C580"/>
<comment type="caution">
    <text evidence="2">The sequence shown here is derived from an EMBL/GenBank/DDBJ whole genome shotgun (WGS) entry which is preliminary data.</text>
</comment>
<keyword evidence="1" id="KW-0472">Membrane</keyword>
<reference evidence="2 3" key="1">
    <citation type="submission" date="2018-04" db="EMBL/GenBank/DDBJ databases">
        <title>Genomic Encyclopedia of Archaeal and Bacterial Type Strains, Phase II (KMG-II): from individual species to whole genera.</title>
        <authorList>
            <person name="Goeker M."/>
        </authorList>
    </citation>
    <scope>NUCLEOTIDE SEQUENCE [LARGE SCALE GENOMIC DNA]</scope>
    <source>
        <strain evidence="2 3">DSM 28823</strain>
    </source>
</reference>
<keyword evidence="1" id="KW-0812">Transmembrane</keyword>
<evidence type="ECO:0000256" key="1">
    <source>
        <dbReference type="SAM" id="Phobius"/>
    </source>
</evidence>
<name>A0A2T5C580_9BACT</name>
<keyword evidence="1" id="KW-1133">Transmembrane helix</keyword>
<gene>
    <name evidence="2" type="ORF">C8N47_10235</name>
</gene>
<evidence type="ECO:0000313" key="3">
    <source>
        <dbReference type="Proteomes" id="UP000243525"/>
    </source>
</evidence>